<proteinExistence type="predicted"/>
<dbReference type="EMBL" id="JAUSQM010000001">
    <property type="protein sequence ID" value="MDP9820483.1"/>
    <property type="molecule type" value="Genomic_DNA"/>
</dbReference>
<name>A0ABT9NJ91_9ACTN</name>
<organism evidence="1 2">
    <name type="scientific">Nocardioides massiliensis</name>
    <dbReference type="NCBI Taxonomy" id="1325935"/>
    <lineage>
        <taxon>Bacteria</taxon>
        <taxon>Bacillati</taxon>
        <taxon>Actinomycetota</taxon>
        <taxon>Actinomycetes</taxon>
        <taxon>Propionibacteriales</taxon>
        <taxon>Nocardioidaceae</taxon>
        <taxon>Nocardioides</taxon>
    </lineage>
</organism>
<evidence type="ECO:0000313" key="2">
    <source>
        <dbReference type="Proteomes" id="UP001240447"/>
    </source>
</evidence>
<dbReference type="RefSeq" id="WP_068117791.1">
    <property type="nucleotide sequence ID" value="NZ_CCXJ01000105.1"/>
</dbReference>
<gene>
    <name evidence="1" type="ORF">J2S59_000292</name>
</gene>
<sequence length="299" mass="33662">MPNAPERDTLSREEMAQNYGFALGFLQSDPELMKLFRQATRNNWAPDRFVAKLRSTDWFKKNSANVRNAIIQKTSDPATYKANVNQMFATVRDTWQSMFGSAGMNRKQMMAWSETAVTMGWTQAQLMDNMSKGVNFKQLLTKKNLGGTAAESERQIAQLAEAYGLKLGPQWRAAQVKRLVAGNDTLEGVTNRVRELAKQQYQAFSTQIDAGMTIQELVDPYRQMLAERLELSPSAVGLDDKLLRSVLSARDDKGRPTTISLGDFEDAIRNDNRWQYTDNAREEMASLTAGLLRDMGVLA</sequence>
<protein>
    <submittedName>
        <fullName evidence="1">Uncharacterized protein</fullName>
    </submittedName>
</protein>
<evidence type="ECO:0000313" key="1">
    <source>
        <dbReference type="EMBL" id="MDP9820483.1"/>
    </source>
</evidence>
<keyword evidence="2" id="KW-1185">Reference proteome</keyword>
<accession>A0ABT9NJ91</accession>
<reference evidence="1 2" key="1">
    <citation type="submission" date="2023-07" db="EMBL/GenBank/DDBJ databases">
        <title>Sequencing the genomes of 1000 actinobacteria strains.</title>
        <authorList>
            <person name="Klenk H.-P."/>
        </authorList>
    </citation>
    <scope>NUCLEOTIDE SEQUENCE [LARGE SCALE GENOMIC DNA]</scope>
    <source>
        <strain evidence="1 2">GD13</strain>
    </source>
</reference>
<dbReference type="Proteomes" id="UP001240447">
    <property type="component" value="Unassembled WGS sequence"/>
</dbReference>
<comment type="caution">
    <text evidence="1">The sequence shown here is derived from an EMBL/GenBank/DDBJ whole genome shotgun (WGS) entry which is preliminary data.</text>
</comment>